<evidence type="ECO:0000313" key="3">
    <source>
        <dbReference type="Proteomes" id="UP001295794"/>
    </source>
</evidence>
<feature type="compositionally biased region" description="Low complexity" evidence="1">
    <location>
        <begin position="571"/>
        <end position="605"/>
    </location>
</feature>
<dbReference type="AlphaFoldDB" id="A0AAD2GU37"/>
<protein>
    <submittedName>
        <fullName evidence="2">Uncharacterized protein</fullName>
    </submittedName>
</protein>
<feature type="compositionally biased region" description="Low complexity" evidence="1">
    <location>
        <begin position="641"/>
        <end position="650"/>
    </location>
</feature>
<feature type="region of interest" description="Disordered" evidence="1">
    <location>
        <begin position="92"/>
        <end position="312"/>
    </location>
</feature>
<feature type="compositionally biased region" description="Low complexity" evidence="1">
    <location>
        <begin position="35"/>
        <end position="59"/>
    </location>
</feature>
<feature type="region of interest" description="Disordered" evidence="1">
    <location>
        <begin position="491"/>
        <end position="606"/>
    </location>
</feature>
<feature type="region of interest" description="Disordered" evidence="1">
    <location>
        <begin position="670"/>
        <end position="693"/>
    </location>
</feature>
<sequence length="693" mass="73411">MSGTPSPARLHTKSSDISEFFRVGGHSSRPRAGDAPKSGPSSTASSSPAYLSEPESSSSPRRRSMIPFLGRQRKKSAHADIANVAAVAAAAHVNRQSEGEPRYSNVSKASRRTLPLPEVPLLLHRHETPERSSVASSSSPPSLGSKIAAHFVPSRQRLISLSPRKPSPYNETPPSSGGLAPPASSSRGTSMDSTSSDNRSSTPRPTITVSLSPDNLDGYEGLFTLPTSETSKSPSPNAELRLRSDDRIYTGSPVSDRSPSRSRISRVARKYVGSAMKQSDVDSTDAEDSEAVMSDTPKSSPPMHTPIVEKRRTLATTMPYTFAEKAPRSIMKSSVIALPPALPLPPPPPSDPPSPTLLGTPPSSSEARSLRRPRAHTLSSTPIPLPFKPPTSPIATVPSRRLSKSEKIPIPLNGPAPAAGKDAFDMATASAEELRQALVRRNQQFDELASYLLKITEAHVAEKHALLKKIGALEQDATRKDNEIKGLTWLVTNNRPGSSDTIKSTASTIKPTRSSSADDFGAQSHQASGAEDSHSGSESLQGSSTADSSSERRSSKSKRHPNPNNSFYRMSATETASSSSSTTSLLTSVTTTPSTPATTVSSLSSIPESRDPVVAAAILASEKQRAKQERRASKTVDRHASASATGGVSASAAYAANLKRGRPPSIAQVLASSPKMDHVRDRPRLYTSGSASS</sequence>
<keyword evidence="3" id="KW-1185">Reference proteome</keyword>
<feature type="compositionally biased region" description="Low complexity" evidence="1">
    <location>
        <begin position="173"/>
        <end position="206"/>
    </location>
</feature>
<feature type="compositionally biased region" description="Low complexity" evidence="1">
    <location>
        <begin position="356"/>
        <end position="365"/>
    </location>
</feature>
<feature type="compositionally biased region" description="Low complexity" evidence="1">
    <location>
        <begin position="536"/>
        <end position="548"/>
    </location>
</feature>
<evidence type="ECO:0000256" key="1">
    <source>
        <dbReference type="SAM" id="MobiDB-lite"/>
    </source>
</evidence>
<reference evidence="2" key="1">
    <citation type="submission" date="2023-11" db="EMBL/GenBank/DDBJ databases">
        <authorList>
            <person name="De Vega J J."/>
            <person name="De Vega J J."/>
        </authorList>
    </citation>
    <scope>NUCLEOTIDE SEQUENCE</scope>
</reference>
<feature type="compositionally biased region" description="Basic and acidic residues" evidence="1">
    <location>
        <begin position="675"/>
        <end position="684"/>
    </location>
</feature>
<feature type="compositionally biased region" description="Polar residues" evidence="1">
    <location>
        <begin position="491"/>
        <end position="527"/>
    </location>
</feature>
<feature type="compositionally biased region" description="Basic and acidic residues" evidence="1">
    <location>
        <begin position="622"/>
        <end position="640"/>
    </location>
</feature>
<feature type="region of interest" description="Disordered" evidence="1">
    <location>
        <begin position="622"/>
        <end position="650"/>
    </location>
</feature>
<evidence type="ECO:0000313" key="2">
    <source>
        <dbReference type="EMBL" id="CAK5262640.1"/>
    </source>
</evidence>
<feature type="region of interest" description="Disordered" evidence="1">
    <location>
        <begin position="341"/>
        <end position="400"/>
    </location>
</feature>
<name>A0AAD2GU37_9AGAR</name>
<feature type="compositionally biased region" description="Low complexity" evidence="1">
    <location>
        <begin position="132"/>
        <end position="145"/>
    </location>
</feature>
<dbReference type="EMBL" id="CAVNYO010000022">
    <property type="protein sequence ID" value="CAK5262640.1"/>
    <property type="molecule type" value="Genomic_DNA"/>
</dbReference>
<feature type="compositionally biased region" description="Polar residues" evidence="1">
    <location>
        <begin position="225"/>
        <end position="236"/>
    </location>
</feature>
<accession>A0AAD2GU37</accession>
<comment type="caution">
    <text evidence="2">The sequence shown here is derived from an EMBL/GenBank/DDBJ whole genome shotgun (WGS) entry which is preliminary data.</text>
</comment>
<feature type="compositionally biased region" description="Pro residues" evidence="1">
    <location>
        <begin position="341"/>
        <end position="355"/>
    </location>
</feature>
<feature type="region of interest" description="Disordered" evidence="1">
    <location>
        <begin position="1"/>
        <end position="75"/>
    </location>
</feature>
<feature type="compositionally biased region" description="Pro residues" evidence="1">
    <location>
        <begin position="383"/>
        <end position="392"/>
    </location>
</feature>
<gene>
    <name evidence="2" type="ORF">MYCIT1_LOCUS1523</name>
</gene>
<proteinExistence type="predicted"/>
<dbReference type="Proteomes" id="UP001295794">
    <property type="component" value="Unassembled WGS sequence"/>
</dbReference>
<organism evidence="2 3">
    <name type="scientific">Mycena citricolor</name>
    <dbReference type="NCBI Taxonomy" id="2018698"/>
    <lineage>
        <taxon>Eukaryota</taxon>
        <taxon>Fungi</taxon>
        <taxon>Dikarya</taxon>
        <taxon>Basidiomycota</taxon>
        <taxon>Agaricomycotina</taxon>
        <taxon>Agaricomycetes</taxon>
        <taxon>Agaricomycetidae</taxon>
        <taxon>Agaricales</taxon>
        <taxon>Marasmiineae</taxon>
        <taxon>Mycenaceae</taxon>
        <taxon>Mycena</taxon>
    </lineage>
</organism>